<dbReference type="EMBL" id="JAAZIL010000020">
    <property type="protein sequence ID" value="NLZ24280.1"/>
    <property type="molecule type" value="Genomic_DNA"/>
</dbReference>
<dbReference type="InterPro" id="IPR013783">
    <property type="entry name" value="Ig-like_fold"/>
</dbReference>
<evidence type="ECO:0000256" key="1">
    <source>
        <dbReference type="SAM" id="MobiDB-lite"/>
    </source>
</evidence>
<feature type="region of interest" description="Disordered" evidence="1">
    <location>
        <begin position="1"/>
        <end position="23"/>
    </location>
</feature>
<comment type="caution">
    <text evidence="2">The sequence shown here is derived from an EMBL/GenBank/DDBJ whole genome shotgun (WGS) entry which is preliminary data.</text>
</comment>
<dbReference type="PANTHER" id="PTHR33307:SF11">
    <property type="entry name" value="ALPHA-L-RHAMNOSIDASE"/>
    <property type="match status" value="1"/>
</dbReference>
<evidence type="ECO:0000313" key="3">
    <source>
        <dbReference type="Proteomes" id="UP000564033"/>
    </source>
</evidence>
<dbReference type="Pfam" id="PF25788">
    <property type="entry name" value="Ig_Rha78A_N"/>
    <property type="match status" value="4"/>
</dbReference>
<sequence>MSGPPNAPSDLLTEGQTNPTTVTNLAPKFSAIHTDPNEDSAIYYEIHVNTNDSFTGTEMWNSSKTSISSITNGSRSSNITYNGSALSPSYTTYYWRIRFWDTDDNMSDWSSTAQFTTYSNATPYAPSSLQTQGSTDSKKVSTTTPYFSAIFTDPNASDTGEYYEIEVNTEDSFTGTVMWSSGKSSISSITNGSRSSNITYNGSTLQLDGTTYYWRIRFWDNADAVSSWSPTAQFTMLGPPNSPLNLTVDEMKNPMRITSLTPNFSAMHTDPNEDSATHYEIHVNTNQNFNGTVMWNSGKKSMTSTPSGTKSPDIPYNGTPLTGTSDTTYYWRIRFWVSDNEVSEWSPVATFTDYIDDKQYIQMEGVLLKGVKINPPANLPPSAPTNLNPHSVSAFWITFSAQFNDPDIDDTGVYYQIEVNTNETFTGTVMWDSGKTSIAPIANGTQSSNIEYDGSSLSKNVTYYWRIKFWDNKGLYSPWSVSTCVVPSGQGQ</sequence>
<feature type="compositionally biased region" description="Polar residues" evidence="1">
    <location>
        <begin position="14"/>
        <end position="23"/>
    </location>
</feature>
<organism evidence="2 3">
    <name type="scientific">Candidatus Dojkabacteria bacterium</name>
    <dbReference type="NCBI Taxonomy" id="2099670"/>
    <lineage>
        <taxon>Bacteria</taxon>
        <taxon>Candidatus Dojkabacteria</taxon>
    </lineage>
</organism>
<dbReference type="InterPro" id="IPR016007">
    <property type="entry name" value="Alpha_rhamnosid"/>
</dbReference>
<reference evidence="2 3" key="1">
    <citation type="journal article" date="2020" name="Biotechnol. Biofuels">
        <title>New insights from the biogas microbiome by comprehensive genome-resolved metagenomics of nearly 1600 species originating from multiple anaerobic digesters.</title>
        <authorList>
            <person name="Campanaro S."/>
            <person name="Treu L."/>
            <person name="Rodriguez-R L.M."/>
            <person name="Kovalovszki A."/>
            <person name="Ziels R.M."/>
            <person name="Maus I."/>
            <person name="Zhu X."/>
            <person name="Kougias P.G."/>
            <person name="Basile A."/>
            <person name="Luo G."/>
            <person name="Schluter A."/>
            <person name="Konstantinidis K.T."/>
            <person name="Angelidaki I."/>
        </authorList>
    </citation>
    <scope>NUCLEOTIDE SEQUENCE [LARGE SCALE GENOMIC DNA]</scope>
    <source>
        <strain evidence="2">AS19jrsBPTG_9</strain>
    </source>
</reference>
<feature type="region of interest" description="Disordered" evidence="1">
    <location>
        <begin position="299"/>
        <end position="319"/>
    </location>
</feature>
<dbReference type="Proteomes" id="UP000564033">
    <property type="component" value="Unassembled WGS sequence"/>
</dbReference>
<evidence type="ECO:0008006" key="4">
    <source>
        <dbReference type="Google" id="ProtNLM"/>
    </source>
</evidence>
<feature type="compositionally biased region" description="Polar residues" evidence="1">
    <location>
        <begin position="299"/>
        <end position="310"/>
    </location>
</feature>
<gene>
    <name evidence="2" type="ORF">GX888_00825</name>
</gene>
<dbReference type="AlphaFoldDB" id="A0A847VCU2"/>
<name>A0A847VCU2_9BACT</name>
<evidence type="ECO:0000313" key="2">
    <source>
        <dbReference type="EMBL" id="NLZ24280.1"/>
    </source>
</evidence>
<dbReference type="Gene3D" id="2.60.40.10">
    <property type="entry name" value="Immunoglobulins"/>
    <property type="match status" value="4"/>
</dbReference>
<dbReference type="PANTHER" id="PTHR33307">
    <property type="entry name" value="ALPHA-RHAMNOSIDASE (EUROFUNG)"/>
    <property type="match status" value="1"/>
</dbReference>
<proteinExistence type="predicted"/>
<protein>
    <recommendedName>
        <fullName evidence="4">Fibronectin type-III domain-containing protein</fullName>
    </recommendedName>
</protein>
<accession>A0A847VCU2</accession>